<dbReference type="PROSITE" id="PS51371">
    <property type="entry name" value="CBS"/>
    <property type="match status" value="2"/>
</dbReference>
<evidence type="ECO:0000313" key="6">
    <source>
        <dbReference type="Proteomes" id="UP000559860"/>
    </source>
</evidence>
<dbReference type="InterPro" id="IPR000644">
    <property type="entry name" value="CBS_dom"/>
</dbReference>
<dbReference type="EMBL" id="JABEQD010000009">
    <property type="protein sequence ID" value="MBB2169355.1"/>
    <property type="molecule type" value="Genomic_DNA"/>
</dbReference>
<dbReference type="Gene3D" id="3.30.1340.30">
    <property type="match status" value="1"/>
</dbReference>
<evidence type="ECO:0000259" key="4">
    <source>
        <dbReference type="PROSITE" id="PS51371"/>
    </source>
</evidence>
<dbReference type="PANTHER" id="PTHR43080:SF26">
    <property type="entry name" value="REGULATORY PROTEIN"/>
    <property type="match status" value="1"/>
</dbReference>
<keyword evidence="6" id="KW-1185">Reference proteome</keyword>
<dbReference type="SUPFAM" id="SSF54631">
    <property type="entry name" value="CBS-domain pair"/>
    <property type="match status" value="1"/>
</dbReference>
<proteinExistence type="predicted"/>
<protein>
    <submittedName>
        <fullName evidence="5">CBS domain-containing protein</fullName>
    </submittedName>
</protein>
<organism evidence="5 6">
    <name type="scientific">Gluconacetobacter aggeris</name>
    <dbReference type="NCBI Taxonomy" id="1286186"/>
    <lineage>
        <taxon>Bacteria</taxon>
        <taxon>Pseudomonadati</taxon>
        <taxon>Pseudomonadota</taxon>
        <taxon>Alphaproteobacteria</taxon>
        <taxon>Acetobacterales</taxon>
        <taxon>Acetobacteraceae</taxon>
        <taxon>Gluconacetobacter</taxon>
    </lineage>
</organism>
<keyword evidence="1 2" id="KW-0129">CBS domain</keyword>
<evidence type="ECO:0000256" key="2">
    <source>
        <dbReference type="PROSITE-ProRule" id="PRU00703"/>
    </source>
</evidence>
<dbReference type="InterPro" id="IPR046342">
    <property type="entry name" value="CBS_dom_sf"/>
</dbReference>
<sequence>MQVKDVMTSPAICVAPTQSITDAIRLMVAHKISGLPVITEKGQLVGILTEGDLMRRSELETAGHSWLGDLFRSPGHKAEDYVHTHGRKVADIMSQRPVSVGPETPLRDAIATLMLHHIRRLPVMKNDQLVGVVSRGDVLRALLPLMSGAPALSDDQSIRQSILKEYQAALHLGGRNTINVDVRNGVVDLDGTVTDERLRTAARVAAENVKGVVSVVDHITCIDPFAGVTIPPPSLP</sequence>
<dbReference type="Pfam" id="PF04972">
    <property type="entry name" value="BON"/>
    <property type="match status" value="1"/>
</dbReference>
<comment type="caution">
    <text evidence="5">The sequence shown here is derived from an EMBL/GenBank/DDBJ whole genome shotgun (WGS) entry which is preliminary data.</text>
</comment>
<dbReference type="Gene3D" id="3.10.580.10">
    <property type="entry name" value="CBS-domain"/>
    <property type="match status" value="1"/>
</dbReference>
<feature type="domain" description="CBS" evidence="4">
    <location>
        <begin position="7"/>
        <end position="63"/>
    </location>
</feature>
<dbReference type="PROSITE" id="PS50914">
    <property type="entry name" value="BON"/>
    <property type="match status" value="1"/>
</dbReference>
<dbReference type="PANTHER" id="PTHR43080">
    <property type="entry name" value="CBS DOMAIN-CONTAINING PROTEIN CBSX3, MITOCHONDRIAL"/>
    <property type="match status" value="1"/>
</dbReference>
<dbReference type="Pfam" id="PF00571">
    <property type="entry name" value="CBS"/>
    <property type="match status" value="2"/>
</dbReference>
<dbReference type="PIRSF" id="PIRSF036990">
    <property type="entry name" value="UCP036990_CBS_BON"/>
    <property type="match status" value="1"/>
</dbReference>
<dbReference type="AlphaFoldDB" id="A0A7W4IUK7"/>
<evidence type="ECO:0000313" key="5">
    <source>
        <dbReference type="EMBL" id="MBB2169355.1"/>
    </source>
</evidence>
<dbReference type="CDD" id="cd04586">
    <property type="entry name" value="CBS_pair_BON_assoc"/>
    <property type="match status" value="1"/>
</dbReference>
<accession>A0A7W4IUK7</accession>
<evidence type="ECO:0000256" key="1">
    <source>
        <dbReference type="ARBA" id="ARBA00023122"/>
    </source>
</evidence>
<feature type="domain" description="BON" evidence="3">
    <location>
        <begin position="154"/>
        <end position="223"/>
    </location>
</feature>
<gene>
    <name evidence="5" type="ORF">HLH36_13495</name>
</gene>
<dbReference type="InterPro" id="IPR017080">
    <property type="entry name" value="UCP036990_CBS_BON"/>
</dbReference>
<dbReference type="SMART" id="SM00116">
    <property type="entry name" value="CBS"/>
    <property type="match status" value="2"/>
</dbReference>
<dbReference type="RefSeq" id="WP_182986869.1">
    <property type="nucleotide sequence ID" value="NZ_JABEQD010000009.1"/>
</dbReference>
<feature type="domain" description="CBS" evidence="4">
    <location>
        <begin position="93"/>
        <end position="152"/>
    </location>
</feature>
<dbReference type="InterPro" id="IPR051257">
    <property type="entry name" value="Diverse_CBS-Domain"/>
</dbReference>
<evidence type="ECO:0000259" key="3">
    <source>
        <dbReference type="PROSITE" id="PS50914"/>
    </source>
</evidence>
<dbReference type="InterPro" id="IPR007055">
    <property type="entry name" value="BON_dom"/>
</dbReference>
<dbReference type="Proteomes" id="UP000559860">
    <property type="component" value="Unassembled WGS sequence"/>
</dbReference>
<name>A0A7W4IUK7_9PROT</name>
<reference evidence="5 6" key="1">
    <citation type="submission" date="2020-04" db="EMBL/GenBank/DDBJ databases">
        <title>Description of novel Gluconacetobacter.</title>
        <authorList>
            <person name="Sombolestani A."/>
        </authorList>
    </citation>
    <scope>NUCLEOTIDE SEQUENCE [LARGE SCALE GENOMIC DNA]</scope>
    <source>
        <strain evidence="5 6">LMG 27801</strain>
    </source>
</reference>